<proteinExistence type="predicted"/>
<evidence type="ECO:0000313" key="1">
    <source>
        <dbReference type="EMBL" id="KAK1131751.1"/>
    </source>
</evidence>
<organism evidence="1 2">
    <name type="scientific">Melipona bicolor</name>
    <dbReference type="NCBI Taxonomy" id="60889"/>
    <lineage>
        <taxon>Eukaryota</taxon>
        <taxon>Metazoa</taxon>
        <taxon>Ecdysozoa</taxon>
        <taxon>Arthropoda</taxon>
        <taxon>Hexapoda</taxon>
        <taxon>Insecta</taxon>
        <taxon>Pterygota</taxon>
        <taxon>Neoptera</taxon>
        <taxon>Endopterygota</taxon>
        <taxon>Hymenoptera</taxon>
        <taxon>Apocrita</taxon>
        <taxon>Aculeata</taxon>
        <taxon>Apoidea</taxon>
        <taxon>Anthophila</taxon>
        <taxon>Apidae</taxon>
        <taxon>Melipona</taxon>
    </lineage>
</organism>
<dbReference type="EMBL" id="JAHYIQ010000005">
    <property type="protein sequence ID" value="KAK1131751.1"/>
    <property type="molecule type" value="Genomic_DNA"/>
</dbReference>
<reference evidence="1" key="1">
    <citation type="submission" date="2021-10" db="EMBL/GenBank/DDBJ databases">
        <title>Melipona bicolor Genome sequencing and assembly.</title>
        <authorList>
            <person name="Araujo N.S."/>
            <person name="Arias M.C."/>
        </authorList>
    </citation>
    <scope>NUCLEOTIDE SEQUENCE</scope>
    <source>
        <strain evidence="1">USP_2M_L1-L4_2017</strain>
        <tissue evidence="1">Whole body</tissue>
    </source>
</reference>
<gene>
    <name evidence="1" type="ORF">K0M31_015911</name>
</gene>
<keyword evidence="2" id="KW-1185">Reference proteome</keyword>
<evidence type="ECO:0000313" key="2">
    <source>
        <dbReference type="Proteomes" id="UP001177670"/>
    </source>
</evidence>
<name>A0AA40G684_9HYME</name>
<sequence>MEFPSPELHPRHTRRTPRDCSWLLPALRAAVTPLRKHSHSPTKEKFICIDTQSRRIVREEAA</sequence>
<dbReference type="Proteomes" id="UP001177670">
    <property type="component" value="Unassembled WGS sequence"/>
</dbReference>
<comment type="caution">
    <text evidence="1">The sequence shown here is derived from an EMBL/GenBank/DDBJ whole genome shotgun (WGS) entry which is preliminary data.</text>
</comment>
<accession>A0AA40G684</accession>
<dbReference type="AlphaFoldDB" id="A0AA40G684"/>
<protein>
    <submittedName>
        <fullName evidence="1">Uncharacterized protein</fullName>
    </submittedName>
</protein>